<evidence type="ECO:0000313" key="6">
    <source>
        <dbReference type="Proteomes" id="UP001556040"/>
    </source>
</evidence>
<proteinExistence type="predicted"/>
<feature type="domain" description="ABC transporter" evidence="4">
    <location>
        <begin position="5"/>
        <end position="230"/>
    </location>
</feature>
<keyword evidence="2" id="KW-0547">Nucleotide-binding</keyword>
<dbReference type="InterPro" id="IPR051782">
    <property type="entry name" value="ABC_Transporter_VariousFunc"/>
</dbReference>
<protein>
    <submittedName>
        <fullName evidence="5">ATP-binding cassette domain-containing protein</fullName>
    </submittedName>
</protein>
<dbReference type="InterPro" id="IPR003439">
    <property type="entry name" value="ABC_transporter-like_ATP-bd"/>
</dbReference>
<dbReference type="PROSITE" id="PS50893">
    <property type="entry name" value="ABC_TRANSPORTER_2"/>
    <property type="match status" value="1"/>
</dbReference>
<dbReference type="Gene3D" id="3.40.50.300">
    <property type="entry name" value="P-loop containing nucleotide triphosphate hydrolases"/>
    <property type="match status" value="1"/>
</dbReference>
<sequence>MHYFFEVSNITKTFGSKRALKNISMNLRKGELISVVGHNGSGKTTLFKVLLDIYHANNGTVKFYENNFDLKNDVGYLPEQRGLYNKTTIITQLLAFGYLKGKSKKELLPKIDVWLSYFGLNEHKNDILGSLSKGNQQKIQFITSILHEPKLLILDEPFSGLDPINVDLFINAIKDLKDKGVSILYSSHQLNTVENLSDRLLMINKGEVVHFDTVDRIKDKYTYKLKIINDSLTEEILQSAGVIYELKDNVYEIALKDKQDSQQIVDLLPNKFSEMFIIEKPNLENIFKNVFSEKGERNAQ</sequence>
<dbReference type="InterPro" id="IPR017871">
    <property type="entry name" value="ABC_transporter-like_CS"/>
</dbReference>
<gene>
    <name evidence="5" type="ORF">AB1471_07960</name>
</gene>
<organism evidence="5 6">
    <name type="scientific">Jeotgalibacillus marinus</name>
    <dbReference type="NCBI Taxonomy" id="86667"/>
    <lineage>
        <taxon>Bacteria</taxon>
        <taxon>Bacillati</taxon>
        <taxon>Bacillota</taxon>
        <taxon>Bacilli</taxon>
        <taxon>Bacillales</taxon>
        <taxon>Caryophanaceae</taxon>
        <taxon>Jeotgalibacillus</taxon>
    </lineage>
</organism>
<dbReference type="PROSITE" id="PS00211">
    <property type="entry name" value="ABC_TRANSPORTER_1"/>
    <property type="match status" value="1"/>
</dbReference>
<accession>A0ABV3Q308</accession>
<evidence type="ECO:0000259" key="4">
    <source>
        <dbReference type="PROSITE" id="PS50893"/>
    </source>
</evidence>
<reference evidence="5 6" key="1">
    <citation type="journal article" date="1979" name="Int. J. Syst. Evol. Microbiol.">
        <title>Bacillus globisporus subsp. marinus subsp. nov.</title>
        <authorList>
            <person name="Liu H."/>
        </authorList>
    </citation>
    <scope>NUCLEOTIDE SEQUENCE [LARGE SCALE GENOMIC DNA]</scope>
    <source>
        <strain evidence="5 6">DSM 1297</strain>
    </source>
</reference>
<dbReference type="PANTHER" id="PTHR42939:SF1">
    <property type="entry name" value="ABC TRANSPORTER ATP-BINDING PROTEIN ALBC-RELATED"/>
    <property type="match status" value="1"/>
</dbReference>
<dbReference type="InterPro" id="IPR027417">
    <property type="entry name" value="P-loop_NTPase"/>
</dbReference>
<dbReference type="SUPFAM" id="SSF52540">
    <property type="entry name" value="P-loop containing nucleoside triphosphate hydrolases"/>
    <property type="match status" value="1"/>
</dbReference>
<dbReference type="EMBL" id="JBFMIA010000005">
    <property type="protein sequence ID" value="MEW9501736.1"/>
    <property type="molecule type" value="Genomic_DNA"/>
</dbReference>
<evidence type="ECO:0000313" key="5">
    <source>
        <dbReference type="EMBL" id="MEW9501736.1"/>
    </source>
</evidence>
<evidence type="ECO:0000256" key="1">
    <source>
        <dbReference type="ARBA" id="ARBA00022448"/>
    </source>
</evidence>
<name>A0ABV3Q308_9BACL</name>
<keyword evidence="1" id="KW-0813">Transport</keyword>
<evidence type="ECO:0000256" key="3">
    <source>
        <dbReference type="ARBA" id="ARBA00022840"/>
    </source>
</evidence>
<dbReference type="SMART" id="SM00382">
    <property type="entry name" value="AAA"/>
    <property type="match status" value="1"/>
</dbReference>
<dbReference type="PANTHER" id="PTHR42939">
    <property type="entry name" value="ABC TRANSPORTER ATP-BINDING PROTEIN ALBC-RELATED"/>
    <property type="match status" value="1"/>
</dbReference>
<dbReference type="InterPro" id="IPR003593">
    <property type="entry name" value="AAA+_ATPase"/>
</dbReference>
<evidence type="ECO:0000256" key="2">
    <source>
        <dbReference type="ARBA" id="ARBA00022741"/>
    </source>
</evidence>
<dbReference type="GO" id="GO:0005524">
    <property type="term" value="F:ATP binding"/>
    <property type="evidence" value="ECO:0007669"/>
    <property type="project" value="UniProtKB-KW"/>
</dbReference>
<dbReference type="RefSeq" id="WP_367779219.1">
    <property type="nucleotide sequence ID" value="NZ_JBFMIA010000005.1"/>
</dbReference>
<keyword evidence="6" id="KW-1185">Reference proteome</keyword>
<comment type="caution">
    <text evidence="5">The sequence shown here is derived from an EMBL/GenBank/DDBJ whole genome shotgun (WGS) entry which is preliminary data.</text>
</comment>
<keyword evidence="3 5" id="KW-0067">ATP-binding</keyword>
<dbReference type="Proteomes" id="UP001556040">
    <property type="component" value="Unassembled WGS sequence"/>
</dbReference>
<dbReference type="Pfam" id="PF00005">
    <property type="entry name" value="ABC_tran"/>
    <property type="match status" value="1"/>
</dbReference>